<protein>
    <submittedName>
        <fullName evidence="3 5">Uncharacterized protein</fullName>
    </submittedName>
</protein>
<dbReference type="AlphaFoldDB" id="A0A6A6Z8L5"/>
<feature type="compositionally biased region" description="Basic and acidic residues" evidence="1">
    <location>
        <begin position="226"/>
        <end position="240"/>
    </location>
</feature>
<keyword evidence="4" id="KW-1185">Reference proteome</keyword>
<keyword evidence="2" id="KW-1133">Transmembrane helix</keyword>
<feature type="transmembrane region" description="Helical" evidence="2">
    <location>
        <begin position="126"/>
        <end position="146"/>
    </location>
</feature>
<sequence>VNSLPSTYRNTKVLSRHSACGGLCARSPITVRVPLPSRTSPYTNLPLKQRFDTNPNLPRSLAPMQSSSCPTPRNLLQLPEDQAAMPTSTAWVTVYLPAATITLTPLPAAAGIPPHWAATPAFPPGLIIFALFFLALLGITIIGYTLQNRPTQPSPPPAYPLSPPQTRPPAAAAADPRSSIPLSPWHQPPSRQPSERVRMRLAREPQSVLISLPGARGLDYRRRSEWGSIHDHGDGYRDRLDDSDDVPGRPSGPTAQHAPGSSVYTDYDRSRRPSSAPSMPSPVRGDFPHVGEAARPATEARRAAAAGGGGEPRAYRGSVAPTSTVLSTHNLGFGSMPRDRSSRISMPSAPAESEFDTVFTGDPY</sequence>
<feature type="compositionally biased region" description="Polar residues" evidence="1">
    <location>
        <begin position="320"/>
        <end position="330"/>
    </location>
</feature>
<proteinExistence type="predicted"/>
<evidence type="ECO:0000313" key="4">
    <source>
        <dbReference type="Proteomes" id="UP000504636"/>
    </source>
</evidence>
<dbReference type="OrthoDB" id="10545162at2759"/>
<feature type="region of interest" description="Disordered" evidence="1">
    <location>
        <begin position="226"/>
        <end position="364"/>
    </location>
</feature>
<name>A0A6A6Z8L5_9PEZI</name>
<feature type="compositionally biased region" description="Low complexity" evidence="1">
    <location>
        <begin position="273"/>
        <end position="284"/>
    </location>
</feature>
<evidence type="ECO:0000313" key="3">
    <source>
        <dbReference type="EMBL" id="KAF2817472.1"/>
    </source>
</evidence>
<gene>
    <name evidence="3 5" type="ORF">BDZ99DRAFT_530272</name>
</gene>
<dbReference type="EMBL" id="MU003692">
    <property type="protein sequence ID" value="KAF2817472.1"/>
    <property type="molecule type" value="Genomic_DNA"/>
</dbReference>
<reference evidence="3 5" key="1">
    <citation type="journal article" date="2020" name="Stud. Mycol.">
        <title>101 Dothideomycetes genomes: a test case for predicting lifestyles and emergence of pathogens.</title>
        <authorList>
            <person name="Haridas S."/>
            <person name="Albert R."/>
            <person name="Binder M."/>
            <person name="Bloem J."/>
            <person name="Labutti K."/>
            <person name="Salamov A."/>
            <person name="Andreopoulos B."/>
            <person name="Baker S."/>
            <person name="Barry K."/>
            <person name="Bills G."/>
            <person name="Bluhm B."/>
            <person name="Cannon C."/>
            <person name="Castanera R."/>
            <person name="Culley D."/>
            <person name="Daum C."/>
            <person name="Ezra D."/>
            <person name="Gonzalez J."/>
            <person name="Henrissat B."/>
            <person name="Kuo A."/>
            <person name="Liang C."/>
            <person name="Lipzen A."/>
            <person name="Lutzoni F."/>
            <person name="Magnuson J."/>
            <person name="Mondo S."/>
            <person name="Nolan M."/>
            <person name="Ohm R."/>
            <person name="Pangilinan J."/>
            <person name="Park H.-J."/>
            <person name="Ramirez L."/>
            <person name="Alfaro M."/>
            <person name="Sun H."/>
            <person name="Tritt A."/>
            <person name="Yoshinaga Y."/>
            <person name="Zwiers L.-H."/>
            <person name="Turgeon B."/>
            <person name="Goodwin S."/>
            <person name="Spatafora J."/>
            <person name="Crous P."/>
            <person name="Grigoriev I."/>
        </authorList>
    </citation>
    <scope>NUCLEOTIDE SEQUENCE</scope>
    <source>
        <strain evidence="3 5">CBS 304.34</strain>
    </source>
</reference>
<organism evidence="3">
    <name type="scientific">Mytilinidion resinicola</name>
    <dbReference type="NCBI Taxonomy" id="574789"/>
    <lineage>
        <taxon>Eukaryota</taxon>
        <taxon>Fungi</taxon>
        <taxon>Dikarya</taxon>
        <taxon>Ascomycota</taxon>
        <taxon>Pezizomycotina</taxon>
        <taxon>Dothideomycetes</taxon>
        <taxon>Pleosporomycetidae</taxon>
        <taxon>Mytilinidiales</taxon>
        <taxon>Mytilinidiaceae</taxon>
        <taxon>Mytilinidion</taxon>
    </lineage>
</organism>
<evidence type="ECO:0000256" key="2">
    <source>
        <dbReference type="SAM" id="Phobius"/>
    </source>
</evidence>
<reference evidence="5" key="2">
    <citation type="submission" date="2020-04" db="EMBL/GenBank/DDBJ databases">
        <authorList>
            <consortium name="NCBI Genome Project"/>
        </authorList>
    </citation>
    <scope>NUCLEOTIDE SEQUENCE</scope>
    <source>
        <strain evidence="5">CBS 304.34</strain>
    </source>
</reference>
<feature type="non-terminal residue" evidence="3">
    <location>
        <position position="1"/>
    </location>
</feature>
<evidence type="ECO:0000313" key="5">
    <source>
        <dbReference type="RefSeq" id="XP_033584436.1"/>
    </source>
</evidence>
<accession>A0A6A6Z8L5</accession>
<feature type="region of interest" description="Disordered" evidence="1">
    <location>
        <begin position="151"/>
        <end position="196"/>
    </location>
</feature>
<keyword evidence="2" id="KW-0472">Membrane</keyword>
<dbReference type="Proteomes" id="UP000504636">
    <property type="component" value="Unplaced"/>
</dbReference>
<feature type="compositionally biased region" description="Pro residues" evidence="1">
    <location>
        <begin position="152"/>
        <end position="167"/>
    </location>
</feature>
<evidence type="ECO:0000256" key="1">
    <source>
        <dbReference type="SAM" id="MobiDB-lite"/>
    </source>
</evidence>
<reference evidence="5" key="3">
    <citation type="submission" date="2025-04" db="UniProtKB">
        <authorList>
            <consortium name="RefSeq"/>
        </authorList>
    </citation>
    <scope>IDENTIFICATION</scope>
    <source>
        <strain evidence="5">CBS 304.34</strain>
    </source>
</reference>
<keyword evidence="2" id="KW-0812">Transmembrane</keyword>
<dbReference type="RefSeq" id="XP_033584436.1">
    <property type="nucleotide sequence ID" value="XM_033726415.1"/>
</dbReference>
<dbReference type="GeneID" id="54467308"/>